<reference evidence="2 3" key="1">
    <citation type="submission" date="2024-08" db="EMBL/GenBank/DDBJ databases">
        <title>Whole-genome sequencing of halo(alkali)philic microorganisms from hypersaline lakes.</title>
        <authorList>
            <person name="Sorokin D.Y."/>
            <person name="Merkel A.Y."/>
            <person name="Messina E."/>
            <person name="Yakimov M."/>
        </authorList>
    </citation>
    <scope>NUCLEOTIDE SEQUENCE [LARGE SCALE GENOMIC DNA]</scope>
    <source>
        <strain evidence="2 3">AB-hyl4</strain>
    </source>
</reference>
<dbReference type="SUPFAM" id="SSF49899">
    <property type="entry name" value="Concanavalin A-like lectins/glucanases"/>
    <property type="match status" value="1"/>
</dbReference>
<dbReference type="InterPro" id="IPR017853">
    <property type="entry name" value="GH"/>
</dbReference>
<organism evidence="2 3">
    <name type="scientific">Natronomicrosphaera hydrolytica</name>
    <dbReference type="NCBI Taxonomy" id="3242702"/>
    <lineage>
        <taxon>Bacteria</taxon>
        <taxon>Pseudomonadati</taxon>
        <taxon>Planctomycetota</taxon>
        <taxon>Phycisphaerae</taxon>
        <taxon>Phycisphaerales</taxon>
        <taxon>Phycisphaeraceae</taxon>
        <taxon>Natronomicrosphaera</taxon>
    </lineage>
</organism>
<dbReference type="PANTHER" id="PTHR12631">
    <property type="entry name" value="ALPHA-L-IDURONIDASE"/>
    <property type="match status" value="1"/>
</dbReference>
<dbReference type="Gene3D" id="3.20.20.80">
    <property type="entry name" value="Glycosidases"/>
    <property type="match status" value="1"/>
</dbReference>
<dbReference type="SUPFAM" id="SSF51445">
    <property type="entry name" value="(Trans)glycosidases"/>
    <property type="match status" value="1"/>
</dbReference>
<evidence type="ECO:0000313" key="2">
    <source>
        <dbReference type="EMBL" id="MFA9480335.1"/>
    </source>
</evidence>
<dbReference type="Pfam" id="PF13385">
    <property type="entry name" value="Laminin_G_3"/>
    <property type="match status" value="1"/>
</dbReference>
<dbReference type="Proteomes" id="UP001575105">
    <property type="component" value="Unassembled WGS sequence"/>
</dbReference>
<name>A0ABV4U9Q4_9BACT</name>
<dbReference type="RefSeq" id="WP_425347256.1">
    <property type="nucleotide sequence ID" value="NZ_JBGUBD010000019.1"/>
</dbReference>
<keyword evidence="1" id="KW-0732">Signal</keyword>
<evidence type="ECO:0000256" key="1">
    <source>
        <dbReference type="SAM" id="SignalP"/>
    </source>
</evidence>
<dbReference type="PANTHER" id="PTHR12631:SF10">
    <property type="entry name" value="BETA-XYLOSIDASE-LIKE PROTEIN-RELATED"/>
    <property type="match status" value="1"/>
</dbReference>
<feature type="chain" id="PRO_5045375826" evidence="1">
    <location>
        <begin position="29"/>
        <end position="1017"/>
    </location>
</feature>
<proteinExistence type="predicted"/>
<dbReference type="Gene3D" id="2.60.120.200">
    <property type="match status" value="1"/>
</dbReference>
<dbReference type="InterPro" id="IPR013320">
    <property type="entry name" value="ConA-like_dom_sf"/>
</dbReference>
<sequence length="1017" mass="114098">MQVKCSRWTWASLVCVLSMLTGGQAAGAAEPTFKDSLAEGLLLFASFDDPQEPIDFARGPTAANGEAPQFVAGRTGRALAPRDSGWPVQLHGNLDFGRGTLSFFIRPDWQWGDRTQRVLLATTNFELRLPAEHEVLLFMTGNDLPTSGFAWDYGCTGRITRAFTQGWQHIVLTWDAEAEHKQIYLNGERIAEQQTNLIRPSQFSPTGPLWLARGAAPGAYDELGIWDRVLSEDEIAALADQGPTLRDAAREKEHTPLSPLRVQVDGQRSPGSLIVDPGERFTSRFGLKNRQPEPIATEITLRLLDYREREVDRTTREVSIAPGTSMNVEHAFSAQAYGPYKVEVSYTLQGRDHLADAASFVVWPEADAPNPDSFFGYHINSFRGSGVFEQAVRLGAAWNRGHNMVQHTWWPRVQPEPGEFAWQLEDKMQRLDDAGMTLLGQWFGTPYWAAREADRSPPEHPLAYPSGDLPDLQAFATYVRKTIERFPQIRYWETWNEPDVSLFWRGTPEQLVEVARVAYETAKAVDPELTVMGVGVTGSARGWHRQIAEAGLFDYVDVITYHAYHPADIEPERLWDMQKNLVEHFRSMAREHHGHELPLWDTESGNVSTTWLRHYEHESLPAPHLRHPIDAYEAALSMVQANAFMQVLGVERSFHYMWNLPQPNDYRSSNAVDPTGTPKPKLLARLAMERMVGRGELAGHVQRDEGRLWFNVYAMPDGSSVLFGWTGRGGQVELTDMPGAFTRYDLMANASDATSMHFDQEPAYYAWDVSADEAISLLERATAHVHRTPQPVGAAREPIDADLPAYPDFAAALDQAGGLFTLDLRPFANMGLADETPGTRDGGWTDQGPMNDARDLTIGTRELFGVPFEVIDPQRNDGRAVITMRGENLTPDFPQRVGPIEVNRRIRTLYFMHAGAWAVDGEIGHYLIRYRDGSRVKVPVRVGEQLNDWWRPPSDGMEARAVGFTAEQTLTGEPQQRYIYVYEWQNPEMDKAIDSIEVVSANGQSTLLVLAISGVAF</sequence>
<evidence type="ECO:0000313" key="3">
    <source>
        <dbReference type="Proteomes" id="UP001575105"/>
    </source>
</evidence>
<feature type="signal peptide" evidence="1">
    <location>
        <begin position="1"/>
        <end position="28"/>
    </location>
</feature>
<comment type="caution">
    <text evidence="2">The sequence shown here is derived from an EMBL/GenBank/DDBJ whole genome shotgun (WGS) entry which is preliminary data.</text>
</comment>
<gene>
    <name evidence="2" type="ORF">ACERK3_18855</name>
</gene>
<accession>A0ABV4U9Q4</accession>
<dbReference type="EMBL" id="JBGUBD010000019">
    <property type="protein sequence ID" value="MFA9480335.1"/>
    <property type="molecule type" value="Genomic_DNA"/>
</dbReference>
<keyword evidence="3" id="KW-1185">Reference proteome</keyword>
<dbReference type="InterPro" id="IPR051923">
    <property type="entry name" value="Glycosyl_Hydrolase_39"/>
</dbReference>
<protein>
    <submittedName>
        <fullName evidence="2">LamG-like jellyroll fold domain-containing protein</fullName>
    </submittedName>
</protein>